<evidence type="ECO:0000313" key="4">
    <source>
        <dbReference type="Proteomes" id="UP000225740"/>
    </source>
</evidence>
<dbReference type="Pfam" id="PF05063">
    <property type="entry name" value="MT-A70"/>
    <property type="match status" value="1"/>
</dbReference>
<evidence type="ECO:0000313" key="3">
    <source>
        <dbReference type="EMBL" id="PHQ35144.1"/>
    </source>
</evidence>
<dbReference type="PROSITE" id="PS51143">
    <property type="entry name" value="MT_A70"/>
    <property type="match status" value="1"/>
</dbReference>
<sequence length="337" mass="37028">MNEPRELSLLSTASRALCEAKTVDEVKDIRDKAEAVKAYARKAKLGHSILVEAALVKVRAERKLGCILSETELAKASPGNQFTVADHATEDGAPTLASLGITKSDSSRLQRIARLPEDVFQGYLSESVEAEREPTTAGLLKLAKRQSKPSEDATQTYGEKPAGSEGLSTVSLHEIINSGTKFGTILAEPLFLQRRSVTDVTIPIAAPALDDLCSMPVSAIASDNAHLHLWSHAEMLLDALDVLEAWGFEYRSCFVWVETTEAEECDFWQSQCRFLLLGYKGNPSFGETTCRNWLKLNPQQRDSRHATIRKLVQKVSPGPYMQLFVPEAADGWTTAAH</sequence>
<protein>
    <submittedName>
        <fullName evidence="3">Uncharacterized protein</fullName>
    </submittedName>
</protein>
<evidence type="ECO:0000256" key="1">
    <source>
        <dbReference type="PROSITE-ProRule" id="PRU00489"/>
    </source>
</evidence>
<gene>
    <name evidence="3" type="ORF">CEE69_12050</name>
</gene>
<dbReference type="Proteomes" id="UP000225740">
    <property type="component" value="Unassembled WGS sequence"/>
</dbReference>
<feature type="region of interest" description="Disordered" evidence="2">
    <location>
        <begin position="142"/>
        <end position="165"/>
    </location>
</feature>
<accession>A0A2G1W7X4</accession>
<comment type="similarity">
    <text evidence="1">Belongs to the MT-A70-like family.</text>
</comment>
<name>A0A2G1W7X4_9BACT</name>
<dbReference type="EMBL" id="NIZW01000008">
    <property type="protein sequence ID" value="PHQ35144.1"/>
    <property type="molecule type" value="Genomic_DNA"/>
</dbReference>
<evidence type="ECO:0000256" key="2">
    <source>
        <dbReference type="SAM" id="MobiDB-lite"/>
    </source>
</evidence>
<comment type="caution">
    <text evidence="3">The sequence shown here is derived from an EMBL/GenBank/DDBJ whole genome shotgun (WGS) entry which is preliminary data.</text>
</comment>
<reference evidence="3 4" key="1">
    <citation type="submission" date="2017-06" db="EMBL/GenBank/DDBJ databases">
        <title>Description of Rhodopirellula bahusiensis sp. nov.</title>
        <authorList>
            <person name="Kizina J."/>
            <person name="Harder J."/>
        </authorList>
    </citation>
    <scope>NUCLEOTIDE SEQUENCE [LARGE SCALE GENOMIC DNA]</scope>
    <source>
        <strain evidence="3 4">SWK21</strain>
    </source>
</reference>
<keyword evidence="4" id="KW-1185">Reference proteome</keyword>
<dbReference type="InterPro" id="IPR007757">
    <property type="entry name" value="MT-A70-like"/>
</dbReference>
<proteinExistence type="inferred from homology"/>
<dbReference type="AlphaFoldDB" id="A0A2G1W7X4"/>
<organism evidence="3 4">
    <name type="scientific">Rhodopirellula bahusiensis</name>
    <dbReference type="NCBI Taxonomy" id="2014065"/>
    <lineage>
        <taxon>Bacteria</taxon>
        <taxon>Pseudomonadati</taxon>
        <taxon>Planctomycetota</taxon>
        <taxon>Planctomycetia</taxon>
        <taxon>Pirellulales</taxon>
        <taxon>Pirellulaceae</taxon>
        <taxon>Rhodopirellula</taxon>
    </lineage>
</organism>